<dbReference type="SUPFAM" id="SSF81301">
    <property type="entry name" value="Nucleotidyltransferase"/>
    <property type="match status" value="1"/>
</dbReference>
<evidence type="ECO:0008006" key="3">
    <source>
        <dbReference type="Google" id="ProtNLM"/>
    </source>
</evidence>
<protein>
    <recommendedName>
        <fullName evidence="3">Ribosomal silencing factor RsfS</fullName>
    </recommendedName>
</protein>
<comment type="similarity">
    <text evidence="1">Belongs to the Iojap/RsfS family.</text>
</comment>
<dbReference type="PANTHER" id="PTHR21043">
    <property type="entry name" value="IOJAP SUPERFAMILY ORTHOLOG"/>
    <property type="match status" value="1"/>
</dbReference>
<dbReference type="PANTHER" id="PTHR21043:SF0">
    <property type="entry name" value="MITOCHONDRIAL ASSEMBLY OF RIBOSOMAL LARGE SUBUNIT PROTEIN 1"/>
    <property type="match status" value="1"/>
</dbReference>
<dbReference type="GO" id="GO:0043023">
    <property type="term" value="F:ribosomal large subunit binding"/>
    <property type="evidence" value="ECO:0007669"/>
    <property type="project" value="TreeGrafter"/>
</dbReference>
<organism evidence="2">
    <name type="scientific">marine metagenome</name>
    <dbReference type="NCBI Taxonomy" id="408172"/>
    <lineage>
        <taxon>unclassified sequences</taxon>
        <taxon>metagenomes</taxon>
        <taxon>ecological metagenomes</taxon>
    </lineage>
</organism>
<accession>A0A382ZNX8</accession>
<dbReference type="GO" id="GO:0017148">
    <property type="term" value="P:negative regulation of translation"/>
    <property type="evidence" value="ECO:0007669"/>
    <property type="project" value="TreeGrafter"/>
</dbReference>
<dbReference type="AlphaFoldDB" id="A0A382ZNX8"/>
<dbReference type="Pfam" id="PF02410">
    <property type="entry name" value="RsfS"/>
    <property type="match status" value="1"/>
</dbReference>
<dbReference type="HAMAP" id="MF_01477">
    <property type="entry name" value="Iojap_RsfS"/>
    <property type="match status" value="1"/>
</dbReference>
<gene>
    <name evidence="2" type="ORF">METZ01_LOCUS449854</name>
</gene>
<dbReference type="InterPro" id="IPR043519">
    <property type="entry name" value="NT_sf"/>
</dbReference>
<sequence>MTVEYIHKTIDIAEDGRATNIVSLDIRDITSMTDYFVILTAESTRQMKALMQQISVGLKSLGVRAHHTEGKPGDGWILIDFGDFIVHIFSPEKRDYYLLESAWPQAKELVRIF</sequence>
<dbReference type="NCBIfam" id="TIGR00090">
    <property type="entry name" value="rsfS_iojap_ybeB"/>
    <property type="match status" value="1"/>
</dbReference>
<evidence type="ECO:0000256" key="1">
    <source>
        <dbReference type="ARBA" id="ARBA00010574"/>
    </source>
</evidence>
<proteinExistence type="inferred from homology"/>
<dbReference type="EMBL" id="UINC01185345">
    <property type="protein sequence ID" value="SVD97000.1"/>
    <property type="molecule type" value="Genomic_DNA"/>
</dbReference>
<name>A0A382ZNX8_9ZZZZ</name>
<dbReference type="Gene3D" id="3.30.460.10">
    <property type="entry name" value="Beta Polymerase, domain 2"/>
    <property type="match status" value="1"/>
</dbReference>
<reference evidence="2" key="1">
    <citation type="submission" date="2018-05" db="EMBL/GenBank/DDBJ databases">
        <authorList>
            <person name="Lanie J.A."/>
            <person name="Ng W.-L."/>
            <person name="Kazmierczak K.M."/>
            <person name="Andrzejewski T.M."/>
            <person name="Davidsen T.M."/>
            <person name="Wayne K.J."/>
            <person name="Tettelin H."/>
            <person name="Glass J.I."/>
            <person name="Rusch D."/>
            <person name="Podicherti R."/>
            <person name="Tsui H.-C.T."/>
            <person name="Winkler M.E."/>
        </authorList>
    </citation>
    <scope>NUCLEOTIDE SEQUENCE</scope>
</reference>
<evidence type="ECO:0000313" key="2">
    <source>
        <dbReference type="EMBL" id="SVD97000.1"/>
    </source>
</evidence>
<dbReference type="GO" id="GO:0090071">
    <property type="term" value="P:negative regulation of ribosome biogenesis"/>
    <property type="evidence" value="ECO:0007669"/>
    <property type="project" value="TreeGrafter"/>
</dbReference>
<dbReference type="InterPro" id="IPR004394">
    <property type="entry name" value="Iojap/RsfS/C7orf30"/>
</dbReference>